<dbReference type="AlphaFoldDB" id="A0AAP0G430"/>
<dbReference type="Gene3D" id="3.40.50.300">
    <property type="entry name" value="P-loop containing nucleotide triphosphate hydrolases"/>
    <property type="match status" value="1"/>
</dbReference>
<dbReference type="EMBL" id="JBBWWQ010000011">
    <property type="protein sequence ID" value="KAK8936211.1"/>
    <property type="molecule type" value="Genomic_DNA"/>
</dbReference>
<evidence type="ECO:0000313" key="2">
    <source>
        <dbReference type="Proteomes" id="UP001418222"/>
    </source>
</evidence>
<protein>
    <submittedName>
        <fullName evidence="1">Uncharacterized protein</fullName>
    </submittedName>
</protein>
<comment type="caution">
    <text evidence="1">The sequence shown here is derived from an EMBL/GenBank/DDBJ whole genome shotgun (WGS) entry which is preliminary data.</text>
</comment>
<dbReference type="SUPFAM" id="SSF52540">
    <property type="entry name" value="P-loop containing nucleoside triphosphate hydrolases"/>
    <property type="match status" value="1"/>
</dbReference>
<gene>
    <name evidence="1" type="ORF">KSP39_PZI014038</name>
</gene>
<organism evidence="1 2">
    <name type="scientific">Platanthera zijinensis</name>
    <dbReference type="NCBI Taxonomy" id="2320716"/>
    <lineage>
        <taxon>Eukaryota</taxon>
        <taxon>Viridiplantae</taxon>
        <taxon>Streptophyta</taxon>
        <taxon>Embryophyta</taxon>
        <taxon>Tracheophyta</taxon>
        <taxon>Spermatophyta</taxon>
        <taxon>Magnoliopsida</taxon>
        <taxon>Liliopsida</taxon>
        <taxon>Asparagales</taxon>
        <taxon>Orchidaceae</taxon>
        <taxon>Orchidoideae</taxon>
        <taxon>Orchideae</taxon>
        <taxon>Orchidinae</taxon>
        <taxon>Platanthera</taxon>
    </lineage>
</organism>
<evidence type="ECO:0000313" key="1">
    <source>
        <dbReference type="EMBL" id="KAK8936211.1"/>
    </source>
</evidence>
<dbReference type="CDD" id="cd00882">
    <property type="entry name" value="Ras_like_GTPase"/>
    <property type="match status" value="1"/>
</dbReference>
<accession>A0AAP0G430</accession>
<keyword evidence="2" id="KW-1185">Reference proteome</keyword>
<reference evidence="1 2" key="1">
    <citation type="journal article" date="2022" name="Nat. Plants">
        <title>Genomes of leafy and leafless Platanthera orchids illuminate the evolution of mycoheterotrophy.</title>
        <authorList>
            <person name="Li M.H."/>
            <person name="Liu K.W."/>
            <person name="Li Z."/>
            <person name="Lu H.C."/>
            <person name="Ye Q.L."/>
            <person name="Zhang D."/>
            <person name="Wang J.Y."/>
            <person name="Li Y.F."/>
            <person name="Zhong Z.M."/>
            <person name="Liu X."/>
            <person name="Yu X."/>
            <person name="Liu D.K."/>
            <person name="Tu X.D."/>
            <person name="Liu B."/>
            <person name="Hao Y."/>
            <person name="Liao X.Y."/>
            <person name="Jiang Y.T."/>
            <person name="Sun W.H."/>
            <person name="Chen J."/>
            <person name="Chen Y.Q."/>
            <person name="Ai Y."/>
            <person name="Zhai J.W."/>
            <person name="Wu S.S."/>
            <person name="Zhou Z."/>
            <person name="Hsiao Y.Y."/>
            <person name="Wu W.L."/>
            <person name="Chen Y.Y."/>
            <person name="Lin Y.F."/>
            <person name="Hsu J.L."/>
            <person name="Li C.Y."/>
            <person name="Wang Z.W."/>
            <person name="Zhao X."/>
            <person name="Zhong W.Y."/>
            <person name="Ma X.K."/>
            <person name="Ma L."/>
            <person name="Huang J."/>
            <person name="Chen G.Z."/>
            <person name="Huang M.Z."/>
            <person name="Huang L."/>
            <person name="Peng D.H."/>
            <person name="Luo Y.B."/>
            <person name="Zou S.Q."/>
            <person name="Chen S.P."/>
            <person name="Lan S."/>
            <person name="Tsai W.C."/>
            <person name="Van de Peer Y."/>
            <person name="Liu Z.J."/>
        </authorList>
    </citation>
    <scope>NUCLEOTIDE SEQUENCE [LARGE SCALE GENOMIC DNA]</scope>
    <source>
        <strain evidence="1">Lor287</strain>
    </source>
</reference>
<dbReference type="PANTHER" id="PTHR47523:SF1">
    <property type="entry name" value="F21O3.11 PROTEIN"/>
    <property type="match status" value="1"/>
</dbReference>
<dbReference type="InterPro" id="IPR027417">
    <property type="entry name" value="P-loop_NTPase"/>
</dbReference>
<proteinExistence type="predicted"/>
<name>A0AAP0G430_9ASPA</name>
<dbReference type="PANTHER" id="PTHR47523">
    <property type="entry name" value="F21O3.11 PROTEIN"/>
    <property type="match status" value="1"/>
</dbReference>
<sequence>MPSYSLNLTEPPDLQKMRLLVGAPLKKPPKYPVEEILPVFSYPDAAYIKSKPEDMSEYLSTEALNGFVVHCTSDFISASQKVHVRVRRVRLLGFEGAGKTSLLRALLDQSNSRGVTNYECPRLNEYFIDGLHYVDSGGIRMQELHSSATKFREELQKGTHDLNEKTDLVVLVHNLSQRIDRHQQSSHSSSQPALSALLNEVKALHIPWVLAITNKFSTSAQEQKMLVKFSMEAYGAPPNMIEVINSCPSVVPTVTSSIHAPSPPDSSSMWRLHAQKIILAPINLARIPFQRKDIIFPIEGVASFRKLVHRVLRSHEEMSFQCDLLPCATCTKCAATSQDRDFQRMYEFLLHLRLEFELVRAQLLHQDPPLYLIDTLALMIVEETHLHSFDTTILLSAIFLVFLRHLLQFSLMLLVPRLFTVTTVSVLDMSNLSPVSSDLSIMVADDTILPIISRGLLHTSHFHVLDVAYIPRLSMNLISVGQLKSHDCLVILYEFACRVQDRLTGTLLGAGRHRCRVYVLDYLHLPSIPSSPLAYTFCIPSVGFSQ</sequence>
<dbReference type="Proteomes" id="UP001418222">
    <property type="component" value="Unassembled WGS sequence"/>
</dbReference>